<dbReference type="AlphaFoldDB" id="A0A9W6K3I5"/>
<dbReference type="Pfam" id="PF01266">
    <property type="entry name" value="DAO"/>
    <property type="match status" value="1"/>
</dbReference>
<dbReference type="GO" id="GO:0016491">
    <property type="term" value="F:oxidoreductase activity"/>
    <property type="evidence" value="ECO:0007669"/>
    <property type="project" value="UniProtKB-KW"/>
</dbReference>
<keyword evidence="6" id="KW-1185">Reference proteome</keyword>
<dbReference type="Gene3D" id="3.30.9.10">
    <property type="entry name" value="D-Amino Acid Oxidase, subunit A, domain 2"/>
    <property type="match status" value="1"/>
</dbReference>
<comment type="pathway">
    <text evidence="1">Cofactor biosynthesis; thiamine diphosphate biosynthesis.</text>
</comment>
<dbReference type="GO" id="GO:0009228">
    <property type="term" value="P:thiamine biosynthetic process"/>
    <property type="evidence" value="ECO:0007669"/>
    <property type="project" value="UniProtKB-KW"/>
</dbReference>
<dbReference type="Gene3D" id="3.50.50.60">
    <property type="entry name" value="FAD/NAD(P)-binding domain"/>
    <property type="match status" value="1"/>
</dbReference>
<dbReference type="SUPFAM" id="SSF54373">
    <property type="entry name" value="FAD-linked reductases, C-terminal domain"/>
    <property type="match status" value="1"/>
</dbReference>
<dbReference type="InterPro" id="IPR006076">
    <property type="entry name" value="FAD-dep_OxRdtase"/>
</dbReference>
<dbReference type="GO" id="GO:0005737">
    <property type="term" value="C:cytoplasm"/>
    <property type="evidence" value="ECO:0007669"/>
    <property type="project" value="TreeGrafter"/>
</dbReference>
<gene>
    <name evidence="5" type="ORF">GCM10017653_48790</name>
</gene>
<feature type="domain" description="FAD dependent oxidoreductase" evidence="4">
    <location>
        <begin position="35"/>
        <end position="359"/>
    </location>
</feature>
<dbReference type="EMBL" id="BSFM01000021">
    <property type="protein sequence ID" value="GLK86809.1"/>
    <property type="molecule type" value="Genomic_DNA"/>
</dbReference>
<proteinExistence type="predicted"/>
<dbReference type="Proteomes" id="UP001143330">
    <property type="component" value="Unassembled WGS sequence"/>
</dbReference>
<sequence>MNLIQFGLAEGGCMSDPITLDHDEAATARAANAMRVTIVGAGVAGLTCAHAFAQRGAQVTVIERKSGSGQGCSWYAGGMLAPWCERESAEPLVAELGFESLDYWRREVPGVPAEGSLVLAQARDLPDLKRFSRRTEGYEWIDGARLGELEPDLAGRFEQGLFFPTEAHLEPRKALAALTGRLVSEYGVTFRYQSDVSSEVYDPASSSAPVDDEADVVLDCRGLAARDVLADLRGVKGEMLVLYSTEISLKRPVRMLHPRIPVYIVPRGDGHFMIGATSIENDERGRVTGRSLLELLSAVYALHPAFGEAEVVEIGADVRPAFPDNLPRIRRRGRTILVNGFYRHGFLLAPALARRAAELAFDGTHFPEVMDEDRREW</sequence>
<evidence type="ECO:0000313" key="6">
    <source>
        <dbReference type="Proteomes" id="UP001143330"/>
    </source>
</evidence>
<accession>A0A9W6K3I5</accession>
<dbReference type="NCBIfam" id="TIGR02352">
    <property type="entry name" value="thiamin_ThiO"/>
    <property type="match status" value="1"/>
</dbReference>
<evidence type="ECO:0000259" key="4">
    <source>
        <dbReference type="Pfam" id="PF01266"/>
    </source>
</evidence>
<protein>
    <submittedName>
        <fullName evidence="5">Glycine oxidase ThiO</fullName>
    </submittedName>
</protein>
<evidence type="ECO:0000313" key="5">
    <source>
        <dbReference type="EMBL" id="GLK86809.1"/>
    </source>
</evidence>
<dbReference type="PANTHER" id="PTHR13847">
    <property type="entry name" value="SARCOSINE DEHYDROGENASE-RELATED"/>
    <property type="match status" value="1"/>
</dbReference>
<comment type="caution">
    <text evidence="5">The sequence shown here is derived from an EMBL/GenBank/DDBJ whole genome shotgun (WGS) entry which is preliminary data.</text>
</comment>
<dbReference type="GO" id="GO:0050660">
    <property type="term" value="F:flavin adenine dinucleotide binding"/>
    <property type="evidence" value="ECO:0007669"/>
    <property type="project" value="InterPro"/>
</dbReference>
<dbReference type="InterPro" id="IPR036188">
    <property type="entry name" value="FAD/NAD-bd_sf"/>
</dbReference>
<keyword evidence="3" id="KW-0560">Oxidoreductase</keyword>
<reference evidence="5" key="2">
    <citation type="submission" date="2023-01" db="EMBL/GenBank/DDBJ databases">
        <authorList>
            <person name="Sun Q."/>
            <person name="Evtushenko L."/>
        </authorList>
    </citation>
    <scope>NUCLEOTIDE SEQUENCE</scope>
    <source>
        <strain evidence="5">VKM B-2789</strain>
    </source>
</reference>
<name>A0A9W6K3I5_9HYPH</name>
<dbReference type="InterPro" id="IPR012727">
    <property type="entry name" value="Gly_oxidase_ThiO"/>
</dbReference>
<reference evidence="5" key="1">
    <citation type="journal article" date="2014" name="Int. J. Syst. Evol. Microbiol.">
        <title>Complete genome sequence of Corynebacterium casei LMG S-19264T (=DSM 44701T), isolated from a smear-ripened cheese.</title>
        <authorList>
            <consortium name="US DOE Joint Genome Institute (JGI-PGF)"/>
            <person name="Walter F."/>
            <person name="Albersmeier A."/>
            <person name="Kalinowski J."/>
            <person name="Ruckert C."/>
        </authorList>
    </citation>
    <scope>NUCLEOTIDE SEQUENCE</scope>
    <source>
        <strain evidence="5">VKM B-2789</strain>
    </source>
</reference>
<dbReference type="SUPFAM" id="SSF51971">
    <property type="entry name" value="Nucleotide-binding domain"/>
    <property type="match status" value="1"/>
</dbReference>
<evidence type="ECO:0000256" key="1">
    <source>
        <dbReference type="ARBA" id="ARBA00004948"/>
    </source>
</evidence>
<dbReference type="PANTHER" id="PTHR13847:SF289">
    <property type="entry name" value="GLYCINE OXIDASE"/>
    <property type="match status" value="1"/>
</dbReference>
<organism evidence="5 6">
    <name type="scientific">Ancylobacter defluvii</name>
    <dbReference type="NCBI Taxonomy" id="1282440"/>
    <lineage>
        <taxon>Bacteria</taxon>
        <taxon>Pseudomonadati</taxon>
        <taxon>Pseudomonadota</taxon>
        <taxon>Alphaproteobacteria</taxon>
        <taxon>Hyphomicrobiales</taxon>
        <taxon>Xanthobacteraceae</taxon>
        <taxon>Ancylobacter</taxon>
    </lineage>
</organism>
<keyword evidence="2" id="KW-0784">Thiamine biosynthesis</keyword>
<evidence type="ECO:0000256" key="2">
    <source>
        <dbReference type="ARBA" id="ARBA00022977"/>
    </source>
</evidence>
<evidence type="ECO:0000256" key="3">
    <source>
        <dbReference type="ARBA" id="ARBA00023002"/>
    </source>
</evidence>